<dbReference type="InterPro" id="IPR002645">
    <property type="entry name" value="STAS_dom"/>
</dbReference>
<dbReference type="EMBL" id="BOMQ01000011">
    <property type="protein sequence ID" value="GIE47328.1"/>
    <property type="molecule type" value="Genomic_DNA"/>
</dbReference>
<evidence type="ECO:0000313" key="2">
    <source>
        <dbReference type="EMBL" id="GIE47328.1"/>
    </source>
</evidence>
<protein>
    <recommendedName>
        <fullName evidence="1">STAS domain-containing protein</fullName>
    </recommendedName>
</protein>
<organism evidence="2 3">
    <name type="scientific">Actinoplanes nipponensis</name>
    <dbReference type="NCBI Taxonomy" id="135950"/>
    <lineage>
        <taxon>Bacteria</taxon>
        <taxon>Bacillati</taxon>
        <taxon>Actinomycetota</taxon>
        <taxon>Actinomycetes</taxon>
        <taxon>Micromonosporales</taxon>
        <taxon>Micromonosporaceae</taxon>
        <taxon>Actinoplanes</taxon>
    </lineage>
</organism>
<sequence>MTAMGEQPMDPTDAVPLPEVRFGPPVRDAGGLHISVGGDIDMTTGDLFTRTLHDVLVETDVAAVTLDIGQLHFIDSNGVTALIRSQWAARERGIRLTISNACGPVREILEMLDVYETLSGGTPPAPHER</sequence>
<dbReference type="AlphaFoldDB" id="A0A919MME4"/>
<evidence type="ECO:0000259" key="1">
    <source>
        <dbReference type="PROSITE" id="PS50801"/>
    </source>
</evidence>
<reference evidence="2" key="1">
    <citation type="submission" date="2021-01" db="EMBL/GenBank/DDBJ databases">
        <title>Whole genome shotgun sequence of Actinoplanes nipponensis NBRC 14063.</title>
        <authorList>
            <person name="Komaki H."/>
            <person name="Tamura T."/>
        </authorList>
    </citation>
    <scope>NUCLEOTIDE SEQUENCE</scope>
    <source>
        <strain evidence="2">NBRC 14063</strain>
    </source>
</reference>
<dbReference type="Pfam" id="PF01740">
    <property type="entry name" value="STAS"/>
    <property type="match status" value="1"/>
</dbReference>
<dbReference type="Gene3D" id="3.30.750.24">
    <property type="entry name" value="STAS domain"/>
    <property type="match status" value="1"/>
</dbReference>
<dbReference type="Proteomes" id="UP000647172">
    <property type="component" value="Unassembled WGS sequence"/>
</dbReference>
<feature type="domain" description="STAS" evidence="1">
    <location>
        <begin position="34"/>
        <end position="129"/>
    </location>
</feature>
<name>A0A919MME4_9ACTN</name>
<dbReference type="CDD" id="cd07043">
    <property type="entry name" value="STAS_anti-anti-sigma_factors"/>
    <property type="match status" value="1"/>
</dbReference>
<comment type="caution">
    <text evidence="2">The sequence shown here is derived from an EMBL/GenBank/DDBJ whole genome shotgun (WGS) entry which is preliminary data.</text>
</comment>
<accession>A0A919MME4</accession>
<dbReference type="PROSITE" id="PS50801">
    <property type="entry name" value="STAS"/>
    <property type="match status" value="1"/>
</dbReference>
<gene>
    <name evidence="2" type="ORF">Ani05nite_08620</name>
</gene>
<dbReference type="InterPro" id="IPR036513">
    <property type="entry name" value="STAS_dom_sf"/>
</dbReference>
<keyword evidence="3" id="KW-1185">Reference proteome</keyword>
<proteinExistence type="predicted"/>
<evidence type="ECO:0000313" key="3">
    <source>
        <dbReference type="Proteomes" id="UP000647172"/>
    </source>
</evidence>
<dbReference type="SUPFAM" id="SSF52091">
    <property type="entry name" value="SpoIIaa-like"/>
    <property type="match status" value="1"/>
</dbReference>